<dbReference type="EMBL" id="MU864358">
    <property type="protein sequence ID" value="KAK4191544.1"/>
    <property type="molecule type" value="Genomic_DNA"/>
</dbReference>
<dbReference type="Pfam" id="PF13093">
    <property type="entry name" value="FTA4"/>
    <property type="match status" value="1"/>
</dbReference>
<evidence type="ECO:0000256" key="1">
    <source>
        <dbReference type="SAM" id="Coils"/>
    </source>
</evidence>
<proteinExistence type="predicted"/>
<sequence length="273" mass="30389">MASNPPTIITLKQTFLQTQTRTLSQPLAPSRSWRNSNSNFSPDASSNNQDGQRQRPIPEKQLDDALQKLNHRLAQHCRRVYAPQTTRHIAEQLDALYYSSSASAVPDDGDDEEAGLEGVGVNTASDLADEKIISSLPSTWESQEQEEKEREKYAELVSQLNALNQQRKETESRLAKLHHLQSLLQPFVPAQENVQQNLVTKNGEIEEELSKMRMLLARVGGRVGALVGEDEGNSSSGSLFSERDGSEDKEKGDRMEGVEMSEKKKVEGLLGLF</sequence>
<dbReference type="PANTHER" id="PTHR42040">
    <property type="entry name" value="INNER KINETOCHORE SUBUNIT FTA4"/>
    <property type="match status" value="1"/>
</dbReference>
<evidence type="ECO:0000313" key="4">
    <source>
        <dbReference type="Proteomes" id="UP001302126"/>
    </source>
</evidence>
<dbReference type="InterPro" id="IPR025207">
    <property type="entry name" value="Sim4_Fta4"/>
</dbReference>
<feature type="compositionally biased region" description="Polar residues" evidence="2">
    <location>
        <begin position="42"/>
        <end position="51"/>
    </location>
</feature>
<dbReference type="GO" id="GO:0031511">
    <property type="term" value="C:Mis6-Sim4 complex"/>
    <property type="evidence" value="ECO:0007669"/>
    <property type="project" value="InterPro"/>
</dbReference>
<organism evidence="3 4">
    <name type="scientific">Podospora australis</name>
    <dbReference type="NCBI Taxonomy" id="1536484"/>
    <lineage>
        <taxon>Eukaryota</taxon>
        <taxon>Fungi</taxon>
        <taxon>Dikarya</taxon>
        <taxon>Ascomycota</taxon>
        <taxon>Pezizomycotina</taxon>
        <taxon>Sordariomycetes</taxon>
        <taxon>Sordariomycetidae</taxon>
        <taxon>Sordariales</taxon>
        <taxon>Podosporaceae</taxon>
        <taxon>Podospora</taxon>
    </lineage>
</organism>
<evidence type="ECO:0000313" key="3">
    <source>
        <dbReference type="EMBL" id="KAK4191544.1"/>
    </source>
</evidence>
<feature type="compositionally biased region" description="Low complexity" evidence="2">
    <location>
        <begin position="30"/>
        <end position="41"/>
    </location>
</feature>
<feature type="region of interest" description="Disordered" evidence="2">
    <location>
        <begin position="226"/>
        <end position="273"/>
    </location>
</feature>
<reference evidence="3" key="1">
    <citation type="journal article" date="2023" name="Mol. Phylogenet. Evol.">
        <title>Genome-scale phylogeny and comparative genomics of the fungal order Sordariales.</title>
        <authorList>
            <person name="Hensen N."/>
            <person name="Bonometti L."/>
            <person name="Westerberg I."/>
            <person name="Brannstrom I.O."/>
            <person name="Guillou S."/>
            <person name="Cros-Aarteil S."/>
            <person name="Calhoun S."/>
            <person name="Haridas S."/>
            <person name="Kuo A."/>
            <person name="Mondo S."/>
            <person name="Pangilinan J."/>
            <person name="Riley R."/>
            <person name="LaButti K."/>
            <person name="Andreopoulos B."/>
            <person name="Lipzen A."/>
            <person name="Chen C."/>
            <person name="Yan M."/>
            <person name="Daum C."/>
            <person name="Ng V."/>
            <person name="Clum A."/>
            <person name="Steindorff A."/>
            <person name="Ohm R.A."/>
            <person name="Martin F."/>
            <person name="Silar P."/>
            <person name="Natvig D.O."/>
            <person name="Lalanne C."/>
            <person name="Gautier V."/>
            <person name="Ament-Velasquez S.L."/>
            <person name="Kruys A."/>
            <person name="Hutchinson M.I."/>
            <person name="Powell A.J."/>
            <person name="Barry K."/>
            <person name="Miller A.N."/>
            <person name="Grigoriev I.V."/>
            <person name="Debuchy R."/>
            <person name="Gladieux P."/>
            <person name="Hiltunen Thoren M."/>
            <person name="Johannesson H."/>
        </authorList>
    </citation>
    <scope>NUCLEOTIDE SEQUENCE</scope>
    <source>
        <strain evidence="3">PSN309</strain>
    </source>
</reference>
<dbReference type="PANTHER" id="PTHR42040:SF1">
    <property type="entry name" value="INNER KINETOCHORE SUBUNIT FTA4"/>
    <property type="match status" value="1"/>
</dbReference>
<dbReference type="AlphaFoldDB" id="A0AAN7ALX0"/>
<keyword evidence="4" id="KW-1185">Reference proteome</keyword>
<keyword evidence="1" id="KW-0175">Coiled coil</keyword>
<gene>
    <name evidence="3" type="ORF">QBC35DRAFT_290810</name>
</gene>
<feature type="coiled-coil region" evidence="1">
    <location>
        <begin position="143"/>
        <end position="180"/>
    </location>
</feature>
<accession>A0AAN7ALX0</accession>
<feature type="compositionally biased region" description="Basic and acidic residues" evidence="2">
    <location>
        <begin position="241"/>
        <end position="267"/>
    </location>
</feature>
<evidence type="ECO:0000256" key="2">
    <source>
        <dbReference type="SAM" id="MobiDB-lite"/>
    </source>
</evidence>
<reference evidence="3" key="2">
    <citation type="submission" date="2023-05" db="EMBL/GenBank/DDBJ databases">
        <authorList>
            <consortium name="Lawrence Berkeley National Laboratory"/>
            <person name="Steindorff A."/>
            <person name="Hensen N."/>
            <person name="Bonometti L."/>
            <person name="Westerberg I."/>
            <person name="Brannstrom I.O."/>
            <person name="Guillou S."/>
            <person name="Cros-Aarteil S."/>
            <person name="Calhoun S."/>
            <person name="Haridas S."/>
            <person name="Kuo A."/>
            <person name="Mondo S."/>
            <person name="Pangilinan J."/>
            <person name="Riley R."/>
            <person name="Labutti K."/>
            <person name="Andreopoulos B."/>
            <person name="Lipzen A."/>
            <person name="Chen C."/>
            <person name="Yanf M."/>
            <person name="Daum C."/>
            <person name="Ng V."/>
            <person name="Clum A."/>
            <person name="Ohm R."/>
            <person name="Martin F."/>
            <person name="Silar P."/>
            <person name="Natvig D."/>
            <person name="Lalanne C."/>
            <person name="Gautier V."/>
            <person name="Ament-Velasquez S.L."/>
            <person name="Kruys A."/>
            <person name="Hutchinson M.I."/>
            <person name="Powell A.J."/>
            <person name="Barry K."/>
            <person name="Miller A.N."/>
            <person name="Grigoriev I.V."/>
            <person name="Debuchy R."/>
            <person name="Gladieux P."/>
            <person name="Thoren M.H."/>
            <person name="Johannesson H."/>
        </authorList>
    </citation>
    <scope>NUCLEOTIDE SEQUENCE</scope>
    <source>
        <strain evidence="3">PSN309</strain>
    </source>
</reference>
<name>A0AAN7ALX0_9PEZI</name>
<feature type="region of interest" description="Disordered" evidence="2">
    <location>
        <begin position="22"/>
        <end position="55"/>
    </location>
</feature>
<dbReference type="Proteomes" id="UP001302126">
    <property type="component" value="Unassembled WGS sequence"/>
</dbReference>
<comment type="caution">
    <text evidence="3">The sequence shown here is derived from an EMBL/GenBank/DDBJ whole genome shotgun (WGS) entry which is preliminary data.</text>
</comment>
<protein>
    <submittedName>
        <fullName evidence="3">Kinetochore Sim4 complex subunit Fta4</fullName>
    </submittedName>
</protein>